<dbReference type="EMBL" id="QKWP01002478">
    <property type="protein sequence ID" value="RIB03202.1"/>
    <property type="molecule type" value="Genomic_DNA"/>
</dbReference>
<proteinExistence type="predicted"/>
<organism evidence="1 2">
    <name type="scientific">Gigaspora rosea</name>
    <dbReference type="NCBI Taxonomy" id="44941"/>
    <lineage>
        <taxon>Eukaryota</taxon>
        <taxon>Fungi</taxon>
        <taxon>Fungi incertae sedis</taxon>
        <taxon>Mucoromycota</taxon>
        <taxon>Glomeromycotina</taxon>
        <taxon>Glomeromycetes</taxon>
        <taxon>Diversisporales</taxon>
        <taxon>Gigasporaceae</taxon>
        <taxon>Gigaspora</taxon>
    </lineage>
</organism>
<comment type="caution">
    <text evidence="1">The sequence shown here is derived from an EMBL/GenBank/DDBJ whole genome shotgun (WGS) entry which is preliminary data.</text>
</comment>
<dbReference type="Proteomes" id="UP000266673">
    <property type="component" value="Unassembled WGS sequence"/>
</dbReference>
<dbReference type="PANTHER" id="PTHR12864">
    <property type="entry name" value="RAN BINDING PROTEIN 9-RELATED"/>
    <property type="match status" value="1"/>
</dbReference>
<dbReference type="AlphaFoldDB" id="A0A397TYX3"/>
<evidence type="ECO:0000313" key="1">
    <source>
        <dbReference type="EMBL" id="RIB03202.1"/>
    </source>
</evidence>
<dbReference type="STRING" id="44941.A0A397TYX3"/>
<evidence type="ECO:0008006" key="3">
    <source>
        <dbReference type="Google" id="ProtNLM"/>
    </source>
</evidence>
<gene>
    <name evidence="1" type="ORF">C2G38_2225774</name>
</gene>
<accession>A0A397TYX3</accession>
<evidence type="ECO:0000313" key="2">
    <source>
        <dbReference type="Proteomes" id="UP000266673"/>
    </source>
</evidence>
<reference evidence="1 2" key="1">
    <citation type="submission" date="2018-06" db="EMBL/GenBank/DDBJ databases">
        <title>Comparative genomics reveals the genomic features of Rhizophagus irregularis, R. cerebriforme, R. diaphanum and Gigaspora rosea, and their symbiotic lifestyle signature.</title>
        <authorList>
            <person name="Morin E."/>
            <person name="San Clemente H."/>
            <person name="Chen E.C.H."/>
            <person name="De La Providencia I."/>
            <person name="Hainaut M."/>
            <person name="Kuo A."/>
            <person name="Kohler A."/>
            <person name="Murat C."/>
            <person name="Tang N."/>
            <person name="Roy S."/>
            <person name="Loubradou J."/>
            <person name="Henrissat B."/>
            <person name="Grigoriev I.V."/>
            <person name="Corradi N."/>
            <person name="Roux C."/>
            <person name="Martin F.M."/>
        </authorList>
    </citation>
    <scope>NUCLEOTIDE SEQUENCE [LARGE SCALE GENOMIC DNA]</scope>
    <source>
        <strain evidence="1 2">DAOM 194757</strain>
    </source>
</reference>
<dbReference type="Gene3D" id="2.60.120.920">
    <property type="match status" value="1"/>
</dbReference>
<protein>
    <recommendedName>
        <fullName evidence="3">B30.2/SPRY domain-containing protein</fullName>
    </recommendedName>
</protein>
<dbReference type="OrthoDB" id="2489139at2759"/>
<dbReference type="InterPro" id="IPR043136">
    <property type="entry name" value="B30.2/SPRY_sf"/>
</dbReference>
<keyword evidence="2" id="KW-1185">Reference proteome</keyword>
<dbReference type="InterPro" id="IPR050618">
    <property type="entry name" value="Ubq-SigPath_Reg"/>
</dbReference>
<dbReference type="SUPFAM" id="SSF49899">
    <property type="entry name" value="Concanavalin A-like lectins/glucanases"/>
    <property type="match status" value="1"/>
</dbReference>
<sequence length="211" mass="23819">MYDLLPSSTDLNSQEETVKILRRGAFFHHVHSFPMLLIIELVLPTAWDIEDKSPFIDIDSSRLKVSYTEQENKLLGYGYHDDDGYSFCSGSGEQYDLPCYEYTTGYTTGDIIGCYLNFRSNIVFYTKNAMIVSLNILYHWCGDLGKLEVATIFDGATRTGISETGAEELDDMTFGGEGPPTWPPESYWRKRTYVLELGTRGRKTIVAPNAG</sequence>
<dbReference type="InterPro" id="IPR013320">
    <property type="entry name" value="ConA-like_dom_sf"/>
</dbReference>
<name>A0A397TYX3_9GLOM</name>